<reference evidence="2 3" key="1">
    <citation type="submission" date="2018-05" db="EMBL/GenBank/DDBJ databases">
        <title>Genomic analysis of Gracilibacillus dipsosauri DD1 reveals novel features of a salt-tolerant amylase.</title>
        <authorList>
            <person name="Deutch C.E."/>
            <person name="Yang S."/>
        </authorList>
    </citation>
    <scope>NUCLEOTIDE SEQUENCE [LARGE SCALE GENOMIC DNA]</scope>
    <source>
        <strain evidence="2 3">DD1</strain>
    </source>
</reference>
<dbReference type="InterPro" id="IPR035897">
    <property type="entry name" value="Toll_tir_struct_dom_sf"/>
</dbReference>
<evidence type="ECO:0000313" key="2">
    <source>
        <dbReference type="EMBL" id="PWU68306.1"/>
    </source>
</evidence>
<name>A0A317KYF5_9BACI</name>
<dbReference type="InterPro" id="IPR000157">
    <property type="entry name" value="TIR_dom"/>
</dbReference>
<gene>
    <name evidence="2" type="ORF">DLJ74_07590</name>
</gene>
<dbReference type="Proteomes" id="UP000245624">
    <property type="component" value="Unassembled WGS sequence"/>
</dbReference>
<comment type="caution">
    <text evidence="2">The sequence shown here is derived from an EMBL/GenBank/DDBJ whole genome shotgun (WGS) entry which is preliminary data.</text>
</comment>
<sequence>MKVFLSWSGNESKQLAEIFKDWLPNVLQYVEPYMSSKDITLGERWNNSIADSLEISVFGLVFVTPSNINAPWLNYEAGALSKTLESRVIPILYESDVMLLEQGPLKQFQSATDLEKESLLSLVKSINNSCETGKLDELRLDRAFEMWWPDLSKNINKIEKADQNNELVHEPSDRELLSNIFSKLSEQERLLSKNANEFVPLFDINKVIKELRNVDMFISQTIERLRKFEAYDDEILEQLRSASIHIDFLYDLISGKIPRSNAKRNIISRKGVESK</sequence>
<dbReference type="RefSeq" id="WP_109984021.1">
    <property type="nucleotide sequence ID" value="NZ_QGTD01000008.1"/>
</dbReference>
<evidence type="ECO:0000313" key="3">
    <source>
        <dbReference type="Proteomes" id="UP000245624"/>
    </source>
</evidence>
<dbReference type="SUPFAM" id="SSF52200">
    <property type="entry name" value="Toll/Interleukin receptor TIR domain"/>
    <property type="match status" value="1"/>
</dbReference>
<keyword evidence="3" id="KW-1185">Reference proteome</keyword>
<dbReference type="EMBL" id="QGTD01000008">
    <property type="protein sequence ID" value="PWU68306.1"/>
    <property type="molecule type" value="Genomic_DNA"/>
</dbReference>
<dbReference type="Gene3D" id="3.40.50.10140">
    <property type="entry name" value="Toll/interleukin-1 receptor homology (TIR) domain"/>
    <property type="match status" value="1"/>
</dbReference>
<dbReference type="GO" id="GO:0007165">
    <property type="term" value="P:signal transduction"/>
    <property type="evidence" value="ECO:0007669"/>
    <property type="project" value="InterPro"/>
</dbReference>
<dbReference type="Pfam" id="PF13676">
    <property type="entry name" value="TIR_2"/>
    <property type="match status" value="1"/>
</dbReference>
<feature type="domain" description="TIR" evidence="1">
    <location>
        <begin position="3"/>
        <end position="109"/>
    </location>
</feature>
<proteinExistence type="predicted"/>
<dbReference type="OrthoDB" id="122965at2"/>
<evidence type="ECO:0000259" key="1">
    <source>
        <dbReference type="Pfam" id="PF13676"/>
    </source>
</evidence>
<accession>A0A317KYF5</accession>
<organism evidence="2 3">
    <name type="scientific">Gracilibacillus dipsosauri</name>
    <dbReference type="NCBI Taxonomy" id="178340"/>
    <lineage>
        <taxon>Bacteria</taxon>
        <taxon>Bacillati</taxon>
        <taxon>Bacillota</taxon>
        <taxon>Bacilli</taxon>
        <taxon>Bacillales</taxon>
        <taxon>Bacillaceae</taxon>
        <taxon>Gracilibacillus</taxon>
    </lineage>
</organism>
<dbReference type="AlphaFoldDB" id="A0A317KYF5"/>
<protein>
    <recommendedName>
        <fullName evidence="1">TIR domain-containing protein</fullName>
    </recommendedName>
</protein>